<evidence type="ECO:0000256" key="4">
    <source>
        <dbReference type="ARBA" id="ARBA00023002"/>
    </source>
</evidence>
<dbReference type="PRINTS" id="PR00359">
    <property type="entry name" value="BP450"/>
</dbReference>
<protein>
    <submittedName>
        <fullName evidence="8">Cytochrome P450</fullName>
    </submittedName>
</protein>
<dbReference type="OrthoDB" id="4133219at2"/>
<dbReference type="GO" id="GO:0005506">
    <property type="term" value="F:iron ion binding"/>
    <property type="evidence" value="ECO:0007669"/>
    <property type="project" value="InterPro"/>
</dbReference>
<keyword evidence="6 7" id="KW-0503">Monooxygenase</keyword>
<evidence type="ECO:0000313" key="9">
    <source>
        <dbReference type="Proteomes" id="UP000431901"/>
    </source>
</evidence>
<keyword evidence="4 7" id="KW-0560">Oxidoreductase</keyword>
<evidence type="ECO:0000256" key="5">
    <source>
        <dbReference type="ARBA" id="ARBA00023004"/>
    </source>
</evidence>
<evidence type="ECO:0000256" key="6">
    <source>
        <dbReference type="ARBA" id="ARBA00023033"/>
    </source>
</evidence>
<gene>
    <name evidence="8" type="ORF">GQ466_05695</name>
</gene>
<evidence type="ECO:0000313" key="8">
    <source>
        <dbReference type="EMBL" id="MXQ63517.1"/>
    </source>
</evidence>
<dbReference type="InterPro" id="IPR001128">
    <property type="entry name" value="Cyt_P450"/>
</dbReference>
<name>A0A6I4VZV1_9ACTN</name>
<organism evidence="8 9">
    <name type="scientific">Actinomadura rayongensis</name>
    <dbReference type="NCBI Taxonomy" id="1429076"/>
    <lineage>
        <taxon>Bacteria</taxon>
        <taxon>Bacillati</taxon>
        <taxon>Actinomycetota</taxon>
        <taxon>Actinomycetes</taxon>
        <taxon>Streptosporangiales</taxon>
        <taxon>Thermomonosporaceae</taxon>
        <taxon>Actinomadura</taxon>
    </lineage>
</organism>
<dbReference type="PANTHER" id="PTHR46696">
    <property type="entry name" value="P450, PUTATIVE (EUROFUNG)-RELATED"/>
    <property type="match status" value="1"/>
</dbReference>
<dbReference type="PANTHER" id="PTHR46696:SF1">
    <property type="entry name" value="CYTOCHROME P450 YJIB-RELATED"/>
    <property type="match status" value="1"/>
</dbReference>
<dbReference type="RefSeq" id="WP_161101664.1">
    <property type="nucleotide sequence ID" value="NZ_JBHLYI010000012.1"/>
</dbReference>
<dbReference type="FunFam" id="1.10.630.10:FF:000018">
    <property type="entry name" value="Cytochrome P450 monooxygenase"/>
    <property type="match status" value="1"/>
</dbReference>
<evidence type="ECO:0000256" key="1">
    <source>
        <dbReference type="ARBA" id="ARBA00010617"/>
    </source>
</evidence>
<dbReference type="Proteomes" id="UP000431901">
    <property type="component" value="Unassembled WGS sequence"/>
</dbReference>
<evidence type="ECO:0000256" key="3">
    <source>
        <dbReference type="ARBA" id="ARBA00022723"/>
    </source>
</evidence>
<keyword evidence="3 7" id="KW-0479">Metal-binding</keyword>
<proteinExistence type="inferred from homology"/>
<accession>A0A6I4VZV1</accession>
<dbReference type="GO" id="GO:0004497">
    <property type="term" value="F:monooxygenase activity"/>
    <property type="evidence" value="ECO:0007669"/>
    <property type="project" value="UniProtKB-KW"/>
</dbReference>
<comment type="similarity">
    <text evidence="1 7">Belongs to the cytochrome P450 family.</text>
</comment>
<evidence type="ECO:0000256" key="7">
    <source>
        <dbReference type="RuleBase" id="RU000461"/>
    </source>
</evidence>
<evidence type="ECO:0000256" key="2">
    <source>
        <dbReference type="ARBA" id="ARBA00022617"/>
    </source>
</evidence>
<comment type="caution">
    <text evidence="8">The sequence shown here is derived from an EMBL/GenBank/DDBJ whole genome shotgun (WGS) entry which is preliminary data.</text>
</comment>
<dbReference type="SUPFAM" id="SSF48264">
    <property type="entry name" value="Cytochrome P450"/>
    <property type="match status" value="1"/>
</dbReference>
<dbReference type="PRINTS" id="PR00385">
    <property type="entry name" value="P450"/>
</dbReference>
<keyword evidence="5 7" id="KW-0408">Iron</keyword>
<keyword evidence="2 7" id="KW-0349">Heme</keyword>
<dbReference type="InterPro" id="IPR017972">
    <property type="entry name" value="Cyt_P450_CS"/>
</dbReference>
<dbReference type="CDD" id="cd11031">
    <property type="entry name" value="Cyp158A-like"/>
    <property type="match status" value="1"/>
</dbReference>
<dbReference type="AlphaFoldDB" id="A0A6I4VZV1"/>
<keyword evidence="9" id="KW-1185">Reference proteome</keyword>
<dbReference type="Gene3D" id="1.10.630.10">
    <property type="entry name" value="Cytochrome P450"/>
    <property type="match status" value="1"/>
</dbReference>
<sequence length="400" mass="44867">MTALPEPLNYPFNKVERLEFDPGYAEARARDGLTRVQLPFGEPTWLVTRYEDVKSMLSDTRFSRQQALGEDEARVLAYTHRPDTLLNLDPPVHTRLRRVVSRAFSQRRMERLRPRIQAIADDLFDELRDKGGPADLFESLFRGMPTMVICELLGADFADRHAFHQWGVTLASTASAGTTPEDIARADAELRAYLGELAARKREEPGEDLMTVLVESQDGEDPLTEKDVIGLAWSVLLAGIGTTTNMMANSAYLLLTLPEHFRQLKERPDLVEPAVEEMLRHTPFTVSAMFPRRAVVDVELGGTLVRAGETVLASLMAANRDESVFEDPDRLDFTRANNPHLAFSHGIHHCLGSQLARTQLQVMIHGLVERFPGLRLVPDQEIPWRSGVTLRGPAGLVVDW</sequence>
<dbReference type="PROSITE" id="PS00086">
    <property type="entry name" value="CYTOCHROME_P450"/>
    <property type="match status" value="1"/>
</dbReference>
<dbReference type="EMBL" id="WUTW01000001">
    <property type="protein sequence ID" value="MXQ63517.1"/>
    <property type="molecule type" value="Genomic_DNA"/>
</dbReference>
<dbReference type="InterPro" id="IPR036396">
    <property type="entry name" value="Cyt_P450_sf"/>
</dbReference>
<reference evidence="8 9" key="1">
    <citation type="submission" date="2019-12" db="EMBL/GenBank/DDBJ databases">
        <title>Nocardia macrotermitis sp. nov. and Nocardia aurantia sp. nov., isolated from the gut of the fungus growing-termite Macrotermes natalensis.</title>
        <authorList>
            <person name="Christine B."/>
            <person name="Rene B."/>
        </authorList>
    </citation>
    <scope>NUCLEOTIDE SEQUENCE [LARGE SCALE GENOMIC DNA]</scope>
    <source>
        <strain evidence="8 9">DSM 102126</strain>
    </source>
</reference>
<dbReference type="InterPro" id="IPR002397">
    <property type="entry name" value="Cyt_P450_B"/>
</dbReference>
<dbReference type="Pfam" id="PF00067">
    <property type="entry name" value="p450"/>
    <property type="match status" value="2"/>
</dbReference>
<dbReference type="GO" id="GO:0016705">
    <property type="term" value="F:oxidoreductase activity, acting on paired donors, with incorporation or reduction of molecular oxygen"/>
    <property type="evidence" value="ECO:0007669"/>
    <property type="project" value="InterPro"/>
</dbReference>
<dbReference type="GO" id="GO:0020037">
    <property type="term" value="F:heme binding"/>
    <property type="evidence" value="ECO:0007669"/>
    <property type="project" value="InterPro"/>
</dbReference>